<protein>
    <submittedName>
        <fullName evidence="3">Zinc ribbon domain-containing protein</fullName>
    </submittedName>
</protein>
<organism evidence="3 4">
    <name type="scientific">Mogibacterium diversum</name>
    <dbReference type="NCBI Taxonomy" id="114527"/>
    <lineage>
        <taxon>Bacteria</taxon>
        <taxon>Bacillati</taxon>
        <taxon>Bacillota</taxon>
        <taxon>Clostridia</taxon>
        <taxon>Peptostreptococcales</taxon>
        <taxon>Anaerovoracaceae</taxon>
        <taxon>Mogibacterium</taxon>
    </lineage>
</organism>
<feature type="region of interest" description="Disordered" evidence="1">
    <location>
        <begin position="32"/>
        <end position="51"/>
    </location>
</feature>
<feature type="region of interest" description="Disordered" evidence="1">
    <location>
        <begin position="89"/>
        <end position="122"/>
    </location>
</feature>
<dbReference type="InterPro" id="IPR026870">
    <property type="entry name" value="Zinc_ribbon_dom"/>
</dbReference>
<gene>
    <name evidence="3" type="ORF">HXM71_08385</name>
</gene>
<feature type="domain" description="Zinc-ribbon" evidence="2">
    <location>
        <begin position="2"/>
        <end position="24"/>
    </location>
</feature>
<dbReference type="Proteomes" id="UP000722050">
    <property type="component" value="Unassembled WGS sequence"/>
</dbReference>
<dbReference type="AlphaFoldDB" id="A0A930HDR6"/>
<comment type="caution">
    <text evidence="3">The sequence shown here is derived from an EMBL/GenBank/DDBJ whole genome shotgun (WGS) entry which is preliminary data.</text>
</comment>
<reference evidence="3" key="1">
    <citation type="submission" date="2020-04" db="EMBL/GenBank/DDBJ databases">
        <title>Deep metagenomics examines the oral microbiome during advanced dental caries in children, revealing novel taxa and co-occurrences with host molecules.</title>
        <authorList>
            <person name="Baker J.L."/>
            <person name="Morton J.T."/>
            <person name="Dinis M."/>
            <person name="Alvarez R."/>
            <person name="Tran N.C."/>
            <person name="Knight R."/>
            <person name="Edlund A."/>
        </authorList>
    </citation>
    <scope>NUCLEOTIDE SEQUENCE</scope>
    <source>
        <strain evidence="3">JCVI_24_bin.8</strain>
    </source>
</reference>
<evidence type="ECO:0000313" key="3">
    <source>
        <dbReference type="EMBL" id="MBF1353108.1"/>
    </source>
</evidence>
<evidence type="ECO:0000256" key="1">
    <source>
        <dbReference type="SAM" id="MobiDB-lite"/>
    </source>
</evidence>
<feature type="non-terminal residue" evidence="3">
    <location>
        <position position="122"/>
    </location>
</feature>
<evidence type="ECO:0000313" key="4">
    <source>
        <dbReference type="Proteomes" id="UP000722050"/>
    </source>
</evidence>
<sequence length="122" mass="13569">MFCSNCGNEVTEGAKFCSVCGARLSLDAEPSVHEHTAFSSSNREGNMMDKRESSTKFDFNFGSEDLEIKEPKKKTSSVSFDWSSVIEESHKKPTKKIRSPWETTGIDDEEAEAVTQSFSSVN</sequence>
<dbReference type="EMBL" id="JABZQH010000431">
    <property type="protein sequence ID" value="MBF1353108.1"/>
    <property type="molecule type" value="Genomic_DNA"/>
</dbReference>
<accession>A0A930HDR6</accession>
<name>A0A930HDR6_9FIRM</name>
<dbReference type="Pfam" id="PF13240">
    <property type="entry name" value="Zn_Ribbon_1"/>
    <property type="match status" value="1"/>
</dbReference>
<proteinExistence type="predicted"/>
<evidence type="ECO:0000259" key="2">
    <source>
        <dbReference type="Pfam" id="PF13240"/>
    </source>
</evidence>